<sequence length="142" mass="15215">MGLHLNEGGDDLAENHEINVTPFIDVMLVLLIIFMVAAPLATVDIKVDLPASTAKPAPRPEKPVFVSVKADKKLYVGDDAVALPDQLGAMLDAKTKGDKETTIFFQADKGVDYGDLMEVMNTMRAAGYLKVGLVGLETAAKK</sequence>
<dbReference type="AlphaFoldDB" id="A0AAD0PE38"/>
<keyword evidence="9 13" id="KW-0812">Transmembrane</keyword>
<comment type="similarity">
    <text evidence="3 13">Belongs to the ExbD/TolR family.</text>
</comment>
<evidence type="ECO:0000256" key="1">
    <source>
        <dbReference type="ARBA" id="ARBA00003540"/>
    </source>
</evidence>
<protein>
    <recommendedName>
        <fullName evidence="5">Biopolymer transport protein ExbD</fullName>
    </recommendedName>
</protein>
<reference evidence="15 16" key="1">
    <citation type="submission" date="2018-06" db="EMBL/GenBank/DDBJ databases">
        <title>The genome of Pseudomonas putida NX-1, a lignin degrader.</title>
        <authorList>
            <person name="Xu Z."/>
        </authorList>
    </citation>
    <scope>NUCLEOTIDE SEQUENCE [LARGE SCALE GENOMIC DNA]</scope>
    <source>
        <strain evidence="15 16">NX-1</strain>
    </source>
</reference>
<dbReference type="InterPro" id="IPR003400">
    <property type="entry name" value="ExbD"/>
</dbReference>
<organism evidence="15 16">
    <name type="scientific">Pseudomonas putida</name>
    <name type="common">Arthrobacter siderocapsulatus</name>
    <dbReference type="NCBI Taxonomy" id="303"/>
    <lineage>
        <taxon>Bacteria</taxon>
        <taxon>Pseudomonadati</taxon>
        <taxon>Pseudomonadota</taxon>
        <taxon>Gammaproteobacteria</taxon>
        <taxon>Pseudomonadales</taxon>
        <taxon>Pseudomonadaceae</taxon>
        <taxon>Pseudomonas</taxon>
    </lineage>
</organism>
<dbReference type="NCBIfam" id="NF008429">
    <property type="entry name" value="PRK11267.1"/>
    <property type="match status" value="1"/>
</dbReference>
<evidence type="ECO:0000256" key="5">
    <source>
        <dbReference type="ARBA" id="ARBA00022090"/>
    </source>
</evidence>
<keyword evidence="7" id="KW-1003">Cell membrane</keyword>
<evidence type="ECO:0000256" key="11">
    <source>
        <dbReference type="ARBA" id="ARBA00022989"/>
    </source>
</evidence>
<evidence type="ECO:0000313" key="16">
    <source>
        <dbReference type="Proteomes" id="UP000251617"/>
    </source>
</evidence>
<accession>A0AAD0PE38</accession>
<evidence type="ECO:0000256" key="7">
    <source>
        <dbReference type="ARBA" id="ARBA00022475"/>
    </source>
</evidence>
<dbReference type="PANTHER" id="PTHR30558">
    <property type="entry name" value="EXBD MEMBRANE COMPONENT OF PMF-DRIVEN MACROMOLECULE IMPORT SYSTEM"/>
    <property type="match status" value="1"/>
</dbReference>
<dbReference type="PANTHER" id="PTHR30558:SF9">
    <property type="entry name" value="BIOPOLYMER TRANSPORT PROTEIN EXBD"/>
    <property type="match status" value="1"/>
</dbReference>
<keyword evidence="11 14" id="KW-1133">Transmembrane helix</keyword>
<keyword evidence="8" id="KW-0997">Cell inner membrane</keyword>
<evidence type="ECO:0000256" key="2">
    <source>
        <dbReference type="ARBA" id="ARBA00004249"/>
    </source>
</evidence>
<dbReference type="GO" id="GO:0005886">
    <property type="term" value="C:plasma membrane"/>
    <property type="evidence" value="ECO:0007669"/>
    <property type="project" value="UniProtKB-SubCell"/>
</dbReference>
<dbReference type="InterPro" id="IPR014170">
    <property type="entry name" value="TonB_ExbD_1"/>
</dbReference>
<name>A0AAD0PE38_PSEPU</name>
<comment type="function">
    <text evidence="1">Involved in the TonB-dependent energy-dependent transport of various receptor-bound substrates.</text>
</comment>
<evidence type="ECO:0000256" key="9">
    <source>
        <dbReference type="ARBA" id="ARBA00022692"/>
    </source>
</evidence>
<evidence type="ECO:0000256" key="4">
    <source>
        <dbReference type="ARBA" id="ARBA00011471"/>
    </source>
</evidence>
<dbReference type="GO" id="GO:0022857">
    <property type="term" value="F:transmembrane transporter activity"/>
    <property type="evidence" value="ECO:0007669"/>
    <property type="project" value="InterPro"/>
</dbReference>
<evidence type="ECO:0000256" key="3">
    <source>
        <dbReference type="ARBA" id="ARBA00005811"/>
    </source>
</evidence>
<keyword evidence="10 13" id="KW-0653">Protein transport</keyword>
<keyword evidence="12 14" id="KW-0472">Membrane</keyword>
<dbReference type="NCBIfam" id="TIGR02803">
    <property type="entry name" value="ExbD_1"/>
    <property type="match status" value="1"/>
</dbReference>
<dbReference type="Proteomes" id="UP000251617">
    <property type="component" value="Chromosome"/>
</dbReference>
<evidence type="ECO:0000256" key="14">
    <source>
        <dbReference type="SAM" id="Phobius"/>
    </source>
</evidence>
<comment type="subcellular location">
    <subcellularLocation>
        <location evidence="2">Cell inner membrane</location>
        <topology evidence="2">Single-pass type II membrane protein</topology>
    </subcellularLocation>
    <subcellularLocation>
        <location evidence="13">Cell membrane</location>
        <topology evidence="13">Single-pass type II membrane protein</topology>
    </subcellularLocation>
</comment>
<keyword evidence="6 13" id="KW-0813">Transport</keyword>
<evidence type="ECO:0000256" key="10">
    <source>
        <dbReference type="ARBA" id="ARBA00022927"/>
    </source>
</evidence>
<dbReference type="EMBL" id="CP030750">
    <property type="protein sequence ID" value="AXA27424.1"/>
    <property type="molecule type" value="Genomic_DNA"/>
</dbReference>
<dbReference type="Gene3D" id="3.30.420.270">
    <property type="match status" value="1"/>
</dbReference>
<evidence type="ECO:0000256" key="6">
    <source>
        <dbReference type="ARBA" id="ARBA00022448"/>
    </source>
</evidence>
<dbReference type="RefSeq" id="WP_112899486.1">
    <property type="nucleotide sequence ID" value="NZ_CP030750.1"/>
</dbReference>
<evidence type="ECO:0000256" key="8">
    <source>
        <dbReference type="ARBA" id="ARBA00022519"/>
    </source>
</evidence>
<dbReference type="GO" id="GO:0015031">
    <property type="term" value="P:protein transport"/>
    <property type="evidence" value="ECO:0007669"/>
    <property type="project" value="UniProtKB-KW"/>
</dbReference>
<comment type="subunit">
    <text evidence="4">The accessory proteins ExbB and ExbD seem to form a complex with TonB.</text>
</comment>
<gene>
    <name evidence="15" type="ORF">C1S65_26145</name>
</gene>
<evidence type="ECO:0000256" key="13">
    <source>
        <dbReference type="RuleBase" id="RU003879"/>
    </source>
</evidence>
<dbReference type="Pfam" id="PF02472">
    <property type="entry name" value="ExbD"/>
    <property type="match status" value="1"/>
</dbReference>
<evidence type="ECO:0000256" key="12">
    <source>
        <dbReference type="ARBA" id="ARBA00023136"/>
    </source>
</evidence>
<evidence type="ECO:0000313" key="15">
    <source>
        <dbReference type="EMBL" id="AXA27424.1"/>
    </source>
</evidence>
<proteinExistence type="inferred from homology"/>
<feature type="transmembrane region" description="Helical" evidence="14">
    <location>
        <begin position="20"/>
        <end position="41"/>
    </location>
</feature>